<dbReference type="SUPFAM" id="SSF52833">
    <property type="entry name" value="Thioredoxin-like"/>
    <property type="match status" value="1"/>
</dbReference>
<proteinExistence type="predicted"/>
<dbReference type="GO" id="GO:0015036">
    <property type="term" value="F:disulfide oxidoreductase activity"/>
    <property type="evidence" value="ECO:0007669"/>
    <property type="project" value="UniProtKB-ARBA"/>
</dbReference>
<accession>A0A5Q2Q938</accession>
<dbReference type="InterPro" id="IPR036249">
    <property type="entry name" value="Thioredoxin-like_sf"/>
</dbReference>
<dbReference type="Gene3D" id="3.40.30.10">
    <property type="entry name" value="Glutaredoxin"/>
    <property type="match status" value="1"/>
</dbReference>
<dbReference type="EMBL" id="CP045871">
    <property type="protein sequence ID" value="QGG79404.1"/>
    <property type="molecule type" value="Genomic_DNA"/>
</dbReference>
<name>A0A5Q2Q938_9GAMM</name>
<evidence type="ECO:0000313" key="3">
    <source>
        <dbReference type="EMBL" id="QGG79404.1"/>
    </source>
</evidence>
<evidence type="ECO:0000313" key="4">
    <source>
        <dbReference type="Proteomes" id="UP000388235"/>
    </source>
</evidence>
<sequence length="226" mass="24581">MAACGSFKKTSATRRSDLLSPGACAWIRSRIITVGLNRIKLGDARAFIGNKIVKWPKNATRVKLLFWILAAIGPSVAASEWTKPEQQALAPGALGQRLSDPQQSPQPSTGVINFWATWCAPCVKELPDLLALEQSLGSAGSLWLVNVGESVEQIERFAADNPAIQWRRDQITVGVGFAEMRALALRGLPSTFLIRDGQLIARADGVRNWADPGEQAWIKAQLTAPR</sequence>
<dbReference type="OrthoDB" id="9799347at2"/>
<dbReference type="PROSITE" id="PS51352">
    <property type="entry name" value="THIOREDOXIN_2"/>
    <property type="match status" value="1"/>
</dbReference>
<protein>
    <submittedName>
        <fullName evidence="3">Redoxin domain-containing protein</fullName>
    </submittedName>
</protein>
<dbReference type="KEGG" id="llp:GH975_02010"/>
<reference evidence="3 4" key="1">
    <citation type="submission" date="2019-11" db="EMBL/GenBank/DDBJ databases">
        <authorList>
            <person name="Khan S.A."/>
            <person name="Jeon C.O."/>
            <person name="Chun B.H."/>
        </authorList>
    </citation>
    <scope>NUCLEOTIDE SEQUENCE [LARGE SCALE GENOMIC DNA]</scope>
    <source>
        <strain evidence="3 4">IMCC 1097</strain>
    </source>
</reference>
<keyword evidence="1" id="KW-0676">Redox-active center</keyword>
<dbReference type="Proteomes" id="UP000388235">
    <property type="component" value="Chromosome"/>
</dbReference>
<dbReference type="CDD" id="cd02966">
    <property type="entry name" value="TlpA_like_family"/>
    <property type="match status" value="1"/>
</dbReference>
<dbReference type="PROSITE" id="PS00194">
    <property type="entry name" value="THIOREDOXIN_1"/>
    <property type="match status" value="1"/>
</dbReference>
<gene>
    <name evidence="3" type="ORF">GH975_02010</name>
</gene>
<organism evidence="3 4">
    <name type="scientific">Litorivicinus lipolyticus</name>
    <dbReference type="NCBI Taxonomy" id="418701"/>
    <lineage>
        <taxon>Bacteria</taxon>
        <taxon>Pseudomonadati</taxon>
        <taxon>Pseudomonadota</taxon>
        <taxon>Gammaproteobacteria</taxon>
        <taxon>Oceanospirillales</taxon>
        <taxon>Litorivicinaceae</taxon>
        <taxon>Litorivicinus</taxon>
    </lineage>
</organism>
<dbReference type="InterPro" id="IPR017937">
    <property type="entry name" value="Thioredoxin_CS"/>
</dbReference>
<evidence type="ECO:0000259" key="2">
    <source>
        <dbReference type="PROSITE" id="PS51352"/>
    </source>
</evidence>
<dbReference type="InterPro" id="IPR013766">
    <property type="entry name" value="Thioredoxin_domain"/>
</dbReference>
<evidence type="ECO:0000256" key="1">
    <source>
        <dbReference type="ARBA" id="ARBA00023284"/>
    </source>
</evidence>
<feature type="domain" description="Thioredoxin" evidence="2">
    <location>
        <begin position="77"/>
        <end position="223"/>
    </location>
</feature>
<dbReference type="AlphaFoldDB" id="A0A5Q2Q938"/>
<keyword evidence="4" id="KW-1185">Reference proteome</keyword>